<dbReference type="InterPro" id="IPR016181">
    <property type="entry name" value="Acyl_CoA_acyltransferase"/>
</dbReference>
<gene>
    <name evidence="4" type="ORF">P5G52_13150</name>
</gene>
<sequence>MALRPLTQDDRALLRQATLANMNWSTPRFTFDAVDGSHEIAHYFKTFPSTRDFGLLDYEGNAVRAVAWLVFLPESDPGYGFVDADTPELSITTFEGFRGQGIGGALLHELIGVARTRGLQRISLSVEDGNDARRLYDRAGFRVVGRNGASDTMLLELG</sequence>
<dbReference type="InterPro" id="IPR000182">
    <property type="entry name" value="GNAT_dom"/>
</dbReference>
<keyword evidence="2" id="KW-0012">Acyltransferase</keyword>
<dbReference type="PROSITE" id="PS51186">
    <property type="entry name" value="GNAT"/>
    <property type="match status" value="1"/>
</dbReference>
<feature type="domain" description="N-acetyltransferase" evidence="3">
    <location>
        <begin position="1"/>
        <end position="158"/>
    </location>
</feature>
<dbReference type="RefSeq" id="WP_301228040.1">
    <property type="nucleotide sequence ID" value="NZ_JAROCG010000001.1"/>
</dbReference>
<comment type="caution">
    <text evidence="4">The sequence shown here is derived from an EMBL/GenBank/DDBJ whole genome shotgun (WGS) entry which is preliminary data.</text>
</comment>
<evidence type="ECO:0000256" key="2">
    <source>
        <dbReference type="ARBA" id="ARBA00023315"/>
    </source>
</evidence>
<evidence type="ECO:0000313" key="4">
    <source>
        <dbReference type="EMBL" id="MDN4611810.1"/>
    </source>
</evidence>
<keyword evidence="5" id="KW-1185">Reference proteome</keyword>
<dbReference type="Proteomes" id="UP001174209">
    <property type="component" value="Unassembled WGS sequence"/>
</dbReference>
<evidence type="ECO:0000313" key="5">
    <source>
        <dbReference type="Proteomes" id="UP001174209"/>
    </source>
</evidence>
<dbReference type="SUPFAM" id="SSF55729">
    <property type="entry name" value="Acyl-CoA N-acyltransferases (Nat)"/>
    <property type="match status" value="1"/>
</dbReference>
<evidence type="ECO:0000259" key="3">
    <source>
        <dbReference type="PROSITE" id="PS51186"/>
    </source>
</evidence>
<dbReference type="PANTHER" id="PTHR43420">
    <property type="entry name" value="ACETYLTRANSFERASE"/>
    <property type="match status" value="1"/>
</dbReference>
<keyword evidence="1" id="KW-0808">Transferase</keyword>
<accession>A0ABT8K322</accession>
<reference evidence="4" key="1">
    <citation type="submission" date="2023-06" db="EMBL/GenBank/DDBJ databases">
        <title>MT1 and MT2 Draft Genomes of Novel Species.</title>
        <authorList>
            <person name="Venkateswaran K."/>
        </authorList>
    </citation>
    <scope>NUCLEOTIDE SEQUENCE</scope>
    <source>
        <strain evidence="4">IIF3SC-B10</strain>
    </source>
</reference>
<dbReference type="EMBL" id="JAROCG010000001">
    <property type="protein sequence ID" value="MDN4611810.1"/>
    <property type="molecule type" value="Genomic_DNA"/>
</dbReference>
<dbReference type="Gene3D" id="3.40.630.30">
    <property type="match status" value="1"/>
</dbReference>
<dbReference type="InterPro" id="IPR050680">
    <property type="entry name" value="YpeA/RimI_acetyltransf"/>
</dbReference>
<evidence type="ECO:0000256" key="1">
    <source>
        <dbReference type="ARBA" id="ARBA00022679"/>
    </source>
</evidence>
<name>A0ABT8K322_9MICC</name>
<dbReference type="CDD" id="cd04301">
    <property type="entry name" value="NAT_SF"/>
    <property type="match status" value="1"/>
</dbReference>
<protein>
    <submittedName>
        <fullName evidence="4">GNAT family N-acetyltransferase</fullName>
    </submittedName>
</protein>
<proteinExistence type="predicted"/>
<dbReference type="PANTHER" id="PTHR43420:SF12">
    <property type="entry name" value="N-ACETYLTRANSFERASE DOMAIN-CONTAINING PROTEIN"/>
    <property type="match status" value="1"/>
</dbReference>
<dbReference type="Pfam" id="PF00583">
    <property type="entry name" value="Acetyltransf_1"/>
    <property type="match status" value="1"/>
</dbReference>
<organism evidence="4 5">
    <name type="scientific">Arthrobacter burdickii</name>
    <dbReference type="NCBI Taxonomy" id="3035920"/>
    <lineage>
        <taxon>Bacteria</taxon>
        <taxon>Bacillati</taxon>
        <taxon>Actinomycetota</taxon>
        <taxon>Actinomycetes</taxon>
        <taxon>Micrococcales</taxon>
        <taxon>Micrococcaceae</taxon>
        <taxon>Arthrobacter</taxon>
    </lineage>
</organism>